<gene>
    <name evidence="16" type="ORF">J8C06_02995</name>
</gene>
<evidence type="ECO:0000256" key="11">
    <source>
        <dbReference type="ARBA" id="ARBA00029774"/>
    </source>
</evidence>
<dbReference type="PIRSF" id="PIRSF004930">
    <property type="entry name" value="Tln_factor_SUA5"/>
    <property type="match status" value="1"/>
</dbReference>
<accession>A0ABX8BEC1</accession>
<evidence type="ECO:0000256" key="12">
    <source>
        <dbReference type="ARBA" id="ARBA00048366"/>
    </source>
</evidence>
<dbReference type="SUPFAM" id="SSF55821">
    <property type="entry name" value="YrdC/RibB"/>
    <property type="match status" value="1"/>
</dbReference>
<dbReference type="InterPro" id="IPR010923">
    <property type="entry name" value="T(6)A37_SUA5"/>
</dbReference>
<dbReference type="Gene3D" id="3.40.50.11030">
    <property type="entry name" value="Threonylcarbamoyl-AMP synthase, C-terminal domain"/>
    <property type="match status" value="1"/>
</dbReference>
<keyword evidence="17" id="KW-1185">Reference proteome</keyword>
<evidence type="ECO:0000256" key="13">
    <source>
        <dbReference type="PIRNR" id="PIRNR004930"/>
    </source>
</evidence>
<dbReference type="InterPro" id="IPR050156">
    <property type="entry name" value="TC-AMP_synthase_SUA5"/>
</dbReference>
<dbReference type="PANTHER" id="PTHR17490">
    <property type="entry name" value="SUA5"/>
    <property type="match status" value="1"/>
</dbReference>
<evidence type="ECO:0000313" key="17">
    <source>
        <dbReference type="Proteomes" id="UP000676506"/>
    </source>
</evidence>
<evidence type="ECO:0000256" key="14">
    <source>
        <dbReference type="SAM" id="MobiDB-lite"/>
    </source>
</evidence>
<evidence type="ECO:0000256" key="2">
    <source>
        <dbReference type="ARBA" id="ARBA00007663"/>
    </source>
</evidence>
<reference evidence="16 17" key="1">
    <citation type="submission" date="2021-03" db="EMBL/GenBank/DDBJ databases">
        <title>Genomic and phenotypic characterization of Chloracidobacterium isolates provides evidence for multiple species.</title>
        <authorList>
            <person name="Saini M.K."/>
            <person name="Costas A.M.G."/>
            <person name="Tank M."/>
            <person name="Bryant D.A."/>
        </authorList>
    </citation>
    <scope>NUCLEOTIDE SEQUENCE [LARGE SCALE GENOMIC DNA]</scope>
    <source>
        <strain evidence="16 17">BV2-C</strain>
    </source>
</reference>
<organism evidence="16 17">
    <name type="scientific">Chloracidobacterium validum</name>
    <dbReference type="NCBI Taxonomy" id="2821543"/>
    <lineage>
        <taxon>Bacteria</taxon>
        <taxon>Pseudomonadati</taxon>
        <taxon>Acidobacteriota</taxon>
        <taxon>Terriglobia</taxon>
        <taxon>Terriglobales</taxon>
        <taxon>Acidobacteriaceae</taxon>
        <taxon>Chloracidobacterium</taxon>
    </lineage>
</organism>
<keyword evidence="5 13" id="KW-0963">Cytoplasm</keyword>
<evidence type="ECO:0000256" key="3">
    <source>
        <dbReference type="ARBA" id="ARBA00012584"/>
    </source>
</evidence>
<dbReference type="PROSITE" id="PS51163">
    <property type="entry name" value="YRDC"/>
    <property type="match status" value="1"/>
</dbReference>
<sequence length="337" mass="35844">MLTERIICDPHHPDPVALMKAADLLRAGQLVAFPTETVYGLGALAFDETAVARVFAAKGRPPNNPLIVHIAERSWIERVAVDIPPVAYRLMDVFFPGPLTLILHKQARVPPNVTGGGATVGVRLPAHPLAQSLIRAVGAPLAAPSANRFTEVSPTTADHVLKSLGGRIAAVLDGGPCAVGIESAVLDVTTTPPTLWRAGVLAQSTLEASAGEPFQSPPHTATAPSPGQFPRHYAPRARVELQPFGDIKGIEKRLAFWSARGRRLGAVVLSEVDVPPDVTQIRLPSVVAAYAQQLYAALHALDGQLVDIIVIEQVPATAEWDGVRDRLIRAAHEPLPS</sequence>
<comment type="similarity">
    <text evidence="2 13">Belongs to the SUA5 family.</text>
</comment>
<feature type="domain" description="YrdC-like" evidence="15">
    <location>
        <begin position="15"/>
        <end position="201"/>
    </location>
</feature>
<dbReference type="Pfam" id="PF01300">
    <property type="entry name" value="Sua5_yciO_yrdC"/>
    <property type="match status" value="1"/>
</dbReference>
<dbReference type="Pfam" id="PF03481">
    <property type="entry name" value="Sua5_C"/>
    <property type="match status" value="1"/>
</dbReference>
<feature type="region of interest" description="Disordered" evidence="14">
    <location>
        <begin position="209"/>
        <end position="231"/>
    </location>
</feature>
<dbReference type="RefSeq" id="WP_211429311.1">
    <property type="nucleotide sequence ID" value="NZ_CP072648.1"/>
</dbReference>
<comment type="subcellular location">
    <subcellularLocation>
        <location evidence="1 13">Cytoplasm</location>
    </subcellularLocation>
</comment>
<evidence type="ECO:0000256" key="5">
    <source>
        <dbReference type="ARBA" id="ARBA00022490"/>
    </source>
</evidence>
<evidence type="ECO:0000259" key="15">
    <source>
        <dbReference type="PROSITE" id="PS51163"/>
    </source>
</evidence>
<keyword evidence="7 13" id="KW-0819">tRNA processing</keyword>
<evidence type="ECO:0000256" key="4">
    <source>
        <dbReference type="ARBA" id="ARBA00015492"/>
    </source>
</evidence>
<evidence type="ECO:0000313" key="16">
    <source>
        <dbReference type="EMBL" id="QUW03420.1"/>
    </source>
</evidence>
<protein>
    <recommendedName>
        <fullName evidence="4 13">Threonylcarbamoyl-AMP synthase</fullName>
        <shortName evidence="13">TC-AMP synthase</shortName>
        <ecNumber evidence="3 13">2.7.7.87</ecNumber>
    </recommendedName>
    <alternativeName>
        <fullName evidence="11 13">L-threonylcarbamoyladenylate synthase</fullName>
    </alternativeName>
</protein>
<keyword evidence="9 13" id="KW-0547">Nucleotide-binding</keyword>
<evidence type="ECO:0000256" key="1">
    <source>
        <dbReference type="ARBA" id="ARBA00004496"/>
    </source>
</evidence>
<dbReference type="InterPro" id="IPR005145">
    <property type="entry name" value="Sua5_C"/>
</dbReference>
<proteinExistence type="inferred from homology"/>
<comment type="catalytic activity">
    <reaction evidence="12 13">
        <text>L-threonine + hydrogencarbonate + ATP = L-threonylcarbamoyladenylate + diphosphate + H2O</text>
        <dbReference type="Rhea" id="RHEA:36407"/>
        <dbReference type="ChEBI" id="CHEBI:15377"/>
        <dbReference type="ChEBI" id="CHEBI:17544"/>
        <dbReference type="ChEBI" id="CHEBI:30616"/>
        <dbReference type="ChEBI" id="CHEBI:33019"/>
        <dbReference type="ChEBI" id="CHEBI:57926"/>
        <dbReference type="ChEBI" id="CHEBI:73682"/>
        <dbReference type="EC" id="2.7.7.87"/>
    </reaction>
</comment>
<evidence type="ECO:0000256" key="10">
    <source>
        <dbReference type="ARBA" id="ARBA00022840"/>
    </source>
</evidence>
<dbReference type="InterPro" id="IPR006070">
    <property type="entry name" value="Sua5-like_dom"/>
</dbReference>
<keyword evidence="10 13" id="KW-0067">ATP-binding</keyword>
<dbReference type="Proteomes" id="UP000676506">
    <property type="component" value="Chromosome 1"/>
</dbReference>
<evidence type="ECO:0000256" key="6">
    <source>
        <dbReference type="ARBA" id="ARBA00022679"/>
    </source>
</evidence>
<name>A0ABX8BEC1_9BACT</name>
<dbReference type="EC" id="2.7.7.87" evidence="3 13"/>
<dbReference type="NCBIfam" id="TIGR00057">
    <property type="entry name" value="L-threonylcarbamoyladenylate synthase"/>
    <property type="match status" value="1"/>
</dbReference>
<keyword evidence="8 13" id="KW-0548">Nucleotidyltransferase</keyword>
<evidence type="ECO:0000256" key="7">
    <source>
        <dbReference type="ARBA" id="ARBA00022694"/>
    </source>
</evidence>
<dbReference type="Gene3D" id="3.90.870.10">
    <property type="entry name" value="DHBP synthase"/>
    <property type="match status" value="1"/>
</dbReference>
<dbReference type="EMBL" id="CP072648">
    <property type="protein sequence ID" value="QUW03420.1"/>
    <property type="molecule type" value="Genomic_DNA"/>
</dbReference>
<dbReference type="InterPro" id="IPR038385">
    <property type="entry name" value="Sua5/YwlC_C"/>
</dbReference>
<evidence type="ECO:0000256" key="9">
    <source>
        <dbReference type="ARBA" id="ARBA00022741"/>
    </source>
</evidence>
<comment type="function">
    <text evidence="13">Required for the formation of a threonylcarbamoyl group on adenosine at position 37 (t(6)A37) in tRNAs that read codons beginning with adenine.</text>
</comment>
<dbReference type="InterPro" id="IPR017945">
    <property type="entry name" value="DHBP_synth_RibB-like_a/b_dom"/>
</dbReference>
<dbReference type="PANTHER" id="PTHR17490:SF16">
    <property type="entry name" value="THREONYLCARBAMOYL-AMP SYNTHASE"/>
    <property type="match status" value="1"/>
</dbReference>
<keyword evidence="6 13" id="KW-0808">Transferase</keyword>
<evidence type="ECO:0000256" key="8">
    <source>
        <dbReference type="ARBA" id="ARBA00022695"/>
    </source>
</evidence>